<evidence type="ECO:0000313" key="2">
    <source>
        <dbReference type="WBParaSite" id="PS1159_v2.g18058.t1"/>
    </source>
</evidence>
<protein>
    <submittedName>
        <fullName evidence="2">MYND-type domain-containing protein</fullName>
    </submittedName>
</protein>
<organism evidence="1 2">
    <name type="scientific">Panagrolaimus sp. PS1159</name>
    <dbReference type="NCBI Taxonomy" id="55785"/>
    <lineage>
        <taxon>Eukaryota</taxon>
        <taxon>Metazoa</taxon>
        <taxon>Ecdysozoa</taxon>
        <taxon>Nematoda</taxon>
        <taxon>Chromadorea</taxon>
        <taxon>Rhabditida</taxon>
        <taxon>Tylenchina</taxon>
        <taxon>Panagrolaimomorpha</taxon>
        <taxon>Panagrolaimoidea</taxon>
        <taxon>Panagrolaimidae</taxon>
        <taxon>Panagrolaimus</taxon>
    </lineage>
</organism>
<sequence length="257" mass="29721">MEEEEDLSLGNNNDESMLDEDELLENDNAELDEDEPRDLEVDEQFKNTLTSLHQHWMTEYMSTRDRTLAAVAKKMHAEFLSDQKKIREEMRAHFNEELATTRKTLEEEYMKIYKNEIEECAERHRNEIAAAKKTQWCALCEKASMFLCCWNTSYCSKECQHHHWKSHKKHCRHPSVVAKRNAKLCQPDPQSPATVEKDAPEDTVQNRNDLQLAVYGQVQQLNVSKGEPEDALQCLHPRVSTNGESADAVDLNDSAVQ</sequence>
<name>A0AC35FJD0_9BILA</name>
<dbReference type="Proteomes" id="UP000887580">
    <property type="component" value="Unplaced"/>
</dbReference>
<dbReference type="WBParaSite" id="PS1159_v2.g18058.t1">
    <property type="protein sequence ID" value="PS1159_v2.g18058.t1"/>
    <property type="gene ID" value="PS1159_v2.g18058"/>
</dbReference>
<evidence type="ECO:0000313" key="1">
    <source>
        <dbReference type="Proteomes" id="UP000887580"/>
    </source>
</evidence>
<reference evidence="2" key="1">
    <citation type="submission" date="2022-11" db="UniProtKB">
        <authorList>
            <consortium name="WormBaseParasite"/>
        </authorList>
    </citation>
    <scope>IDENTIFICATION</scope>
</reference>
<accession>A0AC35FJD0</accession>
<proteinExistence type="predicted"/>